<dbReference type="InterPro" id="IPR003736">
    <property type="entry name" value="PAAI_dom"/>
</dbReference>
<dbReference type="InterPro" id="IPR006683">
    <property type="entry name" value="Thioestr_dom"/>
</dbReference>
<keyword evidence="2" id="KW-0378">Hydrolase</keyword>
<dbReference type="PANTHER" id="PTHR43240">
    <property type="entry name" value="1,4-DIHYDROXY-2-NAPHTHOYL-COA THIOESTERASE 1"/>
    <property type="match status" value="1"/>
</dbReference>
<dbReference type="Gene3D" id="3.10.129.10">
    <property type="entry name" value="Hotdog Thioesterase"/>
    <property type="match status" value="1"/>
</dbReference>
<dbReference type="InterPro" id="IPR029069">
    <property type="entry name" value="HotDog_dom_sf"/>
</dbReference>
<proteinExistence type="inferred from homology"/>
<dbReference type="AlphaFoldDB" id="A0A1H0RPV7"/>
<evidence type="ECO:0000259" key="3">
    <source>
        <dbReference type="Pfam" id="PF03061"/>
    </source>
</evidence>
<evidence type="ECO:0000313" key="5">
    <source>
        <dbReference type="Proteomes" id="UP000198741"/>
    </source>
</evidence>
<gene>
    <name evidence="4" type="ORF">SAMN04515671_3691</name>
</gene>
<dbReference type="GO" id="GO:0061522">
    <property type="term" value="F:1,4-dihydroxy-2-naphthoyl-CoA thioesterase activity"/>
    <property type="evidence" value="ECO:0007669"/>
    <property type="project" value="TreeGrafter"/>
</dbReference>
<evidence type="ECO:0000256" key="1">
    <source>
        <dbReference type="ARBA" id="ARBA00008324"/>
    </source>
</evidence>
<comment type="similarity">
    <text evidence="1">Belongs to the thioesterase PaaI family.</text>
</comment>
<evidence type="ECO:0000256" key="2">
    <source>
        <dbReference type="ARBA" id="ARBA00022801"/>
    </source>
</evidence>
<dbReference type="Pfam" id="PF03061">
    <property type="entry name" value="4HBT"/>
    <property type="match status" value="1"/>
</dbReference>
<dbReference type="CDD" id="cd03443">
    <property type="entry name" value="PaaI_thioesterase"/>
    <property type="match status" value="1"/>
</dbReference>
<dbReference type="OrthoDB" id="9798208at2"/>
<dbReference type="NCBIfam" id="TIGR00369">
    <property type="entry name" value="unchar_dom_1"/>
    <property type="match status" value="1"/>
</dbReference>
<evidence type="ECO:0000313" key="4">
    <source>
        <dbReference type="EMBL" id="SDP31449.1"/>
    </source>
</evidence>
<feature type="domain" description="Thioesterase" evidence="3">
    <location>
        <begin position="52"/>
        <end position="127"/>
    </location>
</feature>
<dbReference type="STRING" id="1090615.SAMN04515671_3691"/>
<dbReference type="GO" id="GO:0005829">
    <property type="term" value="C:cytosol"/>
    <property type="evidence" value="ECO:0007669"/>
    <property type="project" value="TreeGrafter"/>
</dbReference>
<dbReference type="Proteomes" id="UP000198741">
    <property type="component" value="Chromosome I"/>
</dbReference>
<name>A0A1H0RPV7_9ACTN</name>
<keyword evidence="5" id="KW-1185">Reference proteome</keyword>
<accession>A0A1H0RPV7</accession>
<dbReference type="SUPFAM" id="SSF54637">
    <property type="entry name" value="Thioesterase/thiol ester dehydrase-isomerase"/>
    <property type="match status" value="1"/>
</dbReference>
<sequence>MTEATTDGLTVEQANAMRGELAERIGIELTEVSTERVAGRMPVVGNRQPFDLLHGGATAALAETLGSFHAQVAAGQTGTAVGIELSCSHHRAARDGYVYGVSTPLQVGRTVASFEIVVSNEDRQRVCTARLTCIIRQTVKPT</sequence>
<protein>
    <submittedName>
        <fullName evidence="4">Uncharacterized domain 1-containing protein</fullName>
    </submittedName>
</protein>
<organism evidence="4 5">
    <name type="scientific">Nakamurella panacisegetis</name>
    <dbReference type="NCBI Taxonomy" id="1090615"/>
    <lineage>
        <taxon>Bacteria</taxon>
        <taxon>Bacillati</taxon>
        <taxon>Actinomycetota</taxon>
        <taxon>Actinomycetes</taxon>
        <taxon>Nakamurellales</taxon>
        <taxon>Nakamurellaceae</taxon>
        <taxon>Nakamurella</taxon>
    </lineage>
</organism>
<dbReference type="EMBL" id="LT629710">
    <property type="protein sequence ID" value="SDP31449.1"/>
    <property type="molecule type" value="Genomic_DNA"/>
</dbReference>
<reference evidence="4 5" key="1">
    <citation type="submission" date="2016-10" db="EMBL/GenBank/DDBJ databases">
        <authorList>
            <person name="de Groot N.N."/>
        </authorList>
    </citation>
    <scope>NUCLEOTIDE SEQUENCE [LARGE SCALE GENOMIC DNA]</scope>
    <source>
        <strain evidence="5">P4-7,KCTC 19426,CECT 7604</strain>
    </source>
</reference>
<dbReference type="RefSeq" id="WP_090478667.1">
    <property type="nucleotide sequence ID" value="NZ_LT629710.1"/>
</dbReference>
<dbReference type="PANTHER" id="PTHR43240:SF5">
    <property type="entry name" value="1,4-DIHYDROXY-2-NAPHTHOYL-COA THIOESTERASE 1"/>
    <property type="match status" value="1"/>
</dbReference>